<name>B0MT23_9BACT</name>
<dbReference type="SUPFAM" id="SSF89392">
    <property type="entry name" value="Prokaryotic lipoproteins and lipoprotein localization factors"/>
    <property type="match status" value="1"/>
</dbReference>
<keyword evidence="1 2" id="KW-0732">Signal</keyword>
<dbReference type="Proteomes" id="UP000005819">
    <property type="component" value="Unassembled WGS sequence"/>
</dbReference>
<dbReference type="eggNOG" id="COG2834">
    <property type="taxonomic scope" value="Bacteria"/>
</dbReference>
<reference evidence="3" key="2">
    <citation type="submission" date="2013-09" db="EMBL/GenBank/DDBJ databases">
        <title>Draft genome sequence of Alistipes putredinis (DSM 17216).</title>
        <authorList>
            <person name="Sudarsanam P."/>
            <person name="Ley R."/>
            <person name="Guruge J."/>
            <person name="Turnbaugh P.J."/>
            <person name="Mahowald M."/>
            <person name="Liep D."/>
            <person name="Gordon J."/>
        </authorList>
    </citation>
    <scope>NUCLEOTIDE SEQUENCE</scope>
    <source>
        <strain evidence="3">DSM 17216</strain>
    </source>
</reference>
<dbReference type="InterPro" id="IPR004564">
    <property type="entry name" value="OM_lipoprot_carrier_LolA-like"/>
</dbReference>
<proteinExistence type="predicted"/>
<dbReference type="GeneID" id="73803352"/>
<evidence type="ECO:0000256" key="1">
    <source>
        <dbReference type="ARBA" id="ARBA00022729"/>
    </source>
</evidence>
<accession>B0MT23</accession>
<feature type="chain" id="PRO_5002750517" description="Outer membrane lipoprotein carrier protein LolA" evidence="2">
    <location>
        <begin position="20"/>
        <end position="199"/>
    </location>
</feature>
<dbReference type="EMBL" id="ABFK02000016">
    <property type="protein sequence ID" value="EDS04399.1"/>
    <property type="molecule type" value="Genomic_DNA"/>
</dbReference>
<dbReference type="Gene3D" id="2.50.20.10">
    <property type="entry name" value="Lipoprotein localisation LolA/LolB/LppX"/>
    <property type="match status" value="1"/>
</dbReference>
<feature type="signal peptide" evidence="2">
    <location>
        <begin position="1"/>
        <end position="19"/>
    </location>
</feature>
<organism evidence="3 4">
    <name type="scientific">Alistipes putredinis DSM 17216</name>
    <dbReference type="NCBI Taxonomy" id="445970"/>
    <lineage>
        <taxon>Bacteria</taxon>
        <taxon>Pseudomonadati</taxon>
        <taxon>Bacteroidota</taxon>
        <taxon>Bacteroidia</taxon>
        <taxon>Bacteroidales</taxon>
        <taxon>Rikenellaceae</taxon>
        <taxon>Alistipes</taxon>
    </lineage>
</organism>
<reference evidence="3" key="1">
    <citation type="submission" date="2007-10" db="EMBL/GenBank/DDBJ databases">
        <authorList>
            <person name="Fulton L."/>
            <person name="Clifton S."/>
            <person name="Fulton B."/>
            <person name="Xu J."/>
            <person name="Minx P."/>
            <person name="Pepin K.H."/>
            <person name="Johnson M."/>
            <person name="Thiruvilangam P."/>
            <person name="Bhonagiri V."/>
            <person name="Nash W.E."/>
            <person name="Mardis E.R."/>
            <person name="Wilson R.K."/>
        </authorList>
    </citation>
    <scope>NUCLEOTIDE SEQUENCE [LARGE SCALE GENOMIC DNA]</scope>
    <source>
        <strain evidence="3">DSM 17216</strain>
    </source>
</reference>
<dbReference type="CDD" id="cd16325">
    <property type="entry name" value="LolA"/>
    <property type="match status" value="1"/>
</dbReference>
<evidence type="ECO:0000313" key="3">
    <source>
        <dbReference type="EMBL" id="EDS04399.1"/>
    </source>
</evidence>
<dbReference type="AlphaFoldDB" id="B0MT23"/>
<evidence type="ECO:0000256" key="2">
    <source>
        <dbReference type="SAM" id="SignalP"/>
    </source>
</evidence>
<dbReference type="InterPro" id="IPR029046">
    <property type="entry name" value="LolA/LolB/LppX"/>
</dbReference>
<evidence type="ECO:0000313" key="4">
    <source>
        <dbReference type="Proteomes" id="UP000005819"/>
    </source>
</evidence>
<keyword evidence="4" id="KW-1185">Reference proteome</keyword>
<gene>
    <name evidence="3" type="ORF">ALIPUT_00270</name>
</gene>
<dbReference type="OrthoDB" id="1001455at2"/>
<protein>
    <recommendedName>
        <fullName evidence="5">Outer membrane lipoprotein carrier protein LolA</fullName>
    </recommendedName>
</protein>
<dbReference type="RefSeq" id="WP_004329104.1">
    <property type="nucleotide sequence ID" value="NZ_DS499579.1"/>
</dbReference>
<sequence length="199" mass="22240">MKRSVLLLAALFAVFSVQADNRPQAVLKQLTAALGALEGYSVVFEVHTDGDVVPGYYEVSGDNYYMHVNGQEVYGDAEFRYEIDPDRKEVVIDRVDLTSHNLLNNPTRAFDFIDGEYAASLLSEKGSTAVIRLTPLRIQSAVGQIDVEVDTARSLPTAVIYEIDGDRVRIDIRSVTVHEASPRTFDAENYAGYEWIDFR</sequence>
<evidence type="ECO:0008006" key="5">
    <source>
        <dbReference type="Google" id="ProtNLM"/>
    </source>
</evidence>
<dbReference type="HOGENOM" id="CLU_1369705_0_0_10"/>
<comment type="caution">
    <text evidence="3">The sequence shown here is derived from an EMBL/GenBank/DDBJ whole genome shotgun (WGS) entry which is preliminary data.</text>
</comment>